<name>A0A0M3JHW5_ANISI</name>
<dbReference type="GO" id="GO:0006281">
    <property type="term" value="P:DNA repair"/>
    <property type="evidence" value="ECO:0007669"/>
    <property type="project" value="InterPro"/>
</dbReference>
<evidence type="ECO:0000259" key="2">
    <source>
        <dbReference type="Pfam" id="PF09382"/>
    </source>
</evidence>
<organism evidence="5">
    <name type="scientific">Anisakis simplex</name>
    <name type="common">Herring worm</name>
    <dbReference type="NCBI Taxonomy" id="6269"/>
    <lineage>
        <taxon>Eukaryota</taxon>
        <taxon>Metazoa</taxon>
        <taxon>Ecdysozoa</taxon>
        <taxon>Nematoda</taxon>
        <taxon>Chromadorea</taxon>
        <taxon>Rhabditida</taxon>
        <taxon>Spirurina</taxon>
        <taxon>Ascaridomorpha</taxon>
        <taxon>Ascaridoidea</taxon>
        <taxon>Anisakidae</taxon>
        <taxon>Anisakis</taxon>
        <taxon>Anisakis simplex complex</taxon>
    </lineage>
</organism>
<dbReference type="WBParaSite" id="ASIM_0000723001-mRNA-1">
    <property type="protein sequence ID" value="ASIM_0000723001-mRNA-1"/>
    <property type="gene ID" value="ASIM_0000723001"/>
</dbReference>
<feature type="domain" description="RQC" evidence="2">
    <location>
        <begin position="11"/>
        <end position="70"/>
    </location>
</feature>
<dbReference type="Pfam" id="PF09382">
    <property type="entry name" value="RQC"/>
    <property type="match status" value="1"/>
</dbReference>
<accession>A0A0M3JHW5</accession>
<dbReference type="EMBL" id="UYRR01016173">
    <property type="protein sequence ID" value="VDK28290.1"/>
    <property type="molecule type" value="Genomic_DNA"/>
</dbReference>
<proteinExistence type="predicted"/>
<keyword evidence="1" id="KW-1133">Transmembrane helix</keyword>
<dbReference type="InterPro" id="IPR036388">
    <property type="entry name" value="WH-like_DNA-bd_sf"/>
</dbReference>
<evidence type="ECO:0000313" key="5">
    <source>
        <dbReference type="WBParaSite" id="ASIM_0000723001-mRNA-1"/>
    </source>
</evidence>
<keyword evidence="4" id="KW-1185">Reference proteome</keyword>
<reference evidence="5" key="1">
    <citation type="submission" date="2017-02" db="UniProtKB">
        <authorList>
            <consortium name="WormBaseParasite"/>
        </authorList>
    </citation>
    <scope>IDENTIFICATION</scope>
</reference>
<keyword evidence="1" id="KW-0472">Membrane</keyword>
<reference evidence="3 4" key="2">
    <citation type="submission" date="2018-11" db="EMBL/GenBank/DDBJ databases">
        <authorList>
            <consortium name="Pathogen Informatics"/>
        </authorList>
    </citation>
    <scope>NUCLEOTIDE SEQUENCE [LARGE SCALE GENOMIC DNA]</scope>
</reference>
<dbReference type="Gene3D" id="1.10.10.10">
    <property type="entry name" value="Winged helix-like DNA-binding domain superfamily/Winged helix DNA-binding domain"/>
    <property type="match status" value="1"/>
</dbReference>
<dbReference type="InterPro" id="IPR018982">
    <property type="entry name" value="RQC_domain"/>
</dbReference>
<evidence type="ECO:0000313" key="4">
    <source>
        <dbReference type="Proteomes" id="UP000267096"/>
    </source>
</evidence>
<evidence type="ECO:0000256" key="1">
    <source>
        <dbReference type="SAM" id="Phobius"/>
    </source>
</evidence>
<evidence type="ECO:0000313" key="3">
    <source>
        <dbReference type="EMBL" id="VDK28290.1"/>
    </source>
</evidence>
<dbReference type="Proteomes" id="UP000267096">
    <property type="component" value="Unassembled WGS sequence"/>
</dbReference>
<dbReference type="GO" id="GO:0006260">
    <property type="term" value="P:DNA replication"/>
    <property type="evidence" value="ECO:0007669"/>
    <property type="project" value="InterPro"/>
</dbReference>
<protein>
    <submittedName>
        <fullName evidence="5">RQC domain-containing protein</fullName>
    </submittedName>
</protein>
<gene>
    <name evidence="3" type="ORF">ASIM_LOCUS7001</name>
</gene>
<keyword evidence="1" id="KW-0812">Transmembrane</keyword>
<sequence length="115" mass="13235">MIVMDCRSLQWLQNNQSRLPMFGVGVHFNEMESARFMRKLVIEGYICEKLYNTAYDSTVAYTELTRKGLDLACGRIRPKVIVLIIRVVVRLLLLLSVTVVWLVMSLSLLSLILPF</sequence>
<feature type="transmembrane region" description="Helical" evidence="1">
    <location>
        <begin position="87"/>
        <end position="113"/>
    </location>
</feature>
<dbReference type="AlphaFoldDB" id="A0A0M3JHW5"/>
<dbReference type="GO" id="GO:0043138">
    <property type="term" value="F:3'-5' DNA helicase activity"/>
    <property type="evidence" value="ECO:0007669"/>
    <property type="project" value="InterPro"/>
</dbReference>